<accession>A0ABQ9VHN1</accession>
<keyword evidence="2" id="KW-1185">Reference proteome</keyword>
<protein>
    <submittedName>
        <fullName evidence="1">Uncharacterized protein</fullName>
    </submittedName>
</protein>
<sequence length="321" mass="36971">MRSYRPIQEYFGEMMGTETIQESEIIIIGMLGYDALQPSPLALEDRVWELLKEADKTAEENKDQSQVYDAMAETLAAADVHQFAIKIDQAEDFLQSTHEFESAESLKSLLQLHEHHTKGKKYFLGSVALWTSLDEAHTALLALLWHPADSETDVLLFSGQPSRVQYKKLTERLRELAEETEGRIHTTQQPSWNYERFKSQNFHIKSAFETLSTIGNSINTRPIFLMSAVELLERSLALLNKSQQLTDFIEKFKCEGPNVNPELIQAAHSSCLKIDSLLELLQDRRRQLDKYLKQQWQELSQVLQICQWDQQENQVTQRGVG</sequence>
<comment type="caution">
    <text evidence="1">The sequence shown here is derived from an EMBL/GenBank/DDBJ whole genome shotgun (WGS) entry which is preliminary data.</text>
</comment>
<evidence type="ECO:0000313" key="1">
    <source>
        <dbReference type="EMBL" id="KAK2108747.1"/>
    </source>
</evidence>
<dbReference type="Proteomes" id="UP001266305">
    <property type="component" value="Unassembled WGS sequence"/>
</dbReference>
<name>A0ABQ9VHN1_SAGOE</name>
<proteinExistence type="predicted"/>
<reference evidence="1 2" key="1">
    <citation type="submission" date="2023-05" db="EMBL/GenBank/DDBJ databases">
        <title>B98-5 Cell Line De Novo Hybrid Assembly: An Optical Mapping Approach.</title>
        <authorList>
            <person name="Kananen K."/>
            <person name="Auerbach J.A."/>
            <person name="Kautto E."/>
            <person name="Blachly J.S."/>
        </authorList>
    </citation>
    <scope>NUCLEOTIDE SEQUENCE [LARGE SCALE GENOMIC DNA]</scope>
    <source>
        <strain evidence="1">B95-8</strain>
        <tissue evidence="1">Cell line</tissue>
    </source>
</reference>
<organism evidence="1 2">
    <name type="scientific">Saguinus oedipus</name>
    <name type="common">Cotton-top tamarin</name>
    <name type="synonym">Oedipomidas oedipus</name>
    <dbReference type="NCBI Taxonomy" id="9490"/>
    <lineage>
        <taxon>Eukaryota</taxon>
        <taxon>Metazoa</taxon>
        <taxon>Chordata</taxon>
        <taxon>Craniata</taxon>
        <taxon>Vertebrata</taxon>
        <taxon>Euteleostomi</taxon>
        <taxon>Mammalia</taxon>
        <taxon>Eutheria</taxon>
        <taxon>Euarchontoglires</taxon>
        <taxon>Primates</taxon>
        <taxon>Haplorrhini</taxon>
        <taxon>Platyrrhini</taxon>
        <taxon>Cebidae</taxon>
        <taxon>Callitrichinae</taxon>
        <taxon>Saguinus</taxon>
    </lineage>
</organism>
<evidence type="ECO:0000313" key="2">
    <source>
        <dbReference type="Proteomes" id="UP001266305"/>
    </source>
</evidence>
<gene>
    <name evidence="1" type="ORF">P7K49_013912</name>
</gene>
<dbReference type="EMBL" id="JASSZA010000006">
    <property type="protein sequence ID" value="KAK2108747.1"/>
    <property type="molecule type" value="Genomic_DNA"/>
</dbReference>